<organism evidence="2 3">
    <name type="scientific">Tomitella cavernea</name>
    <dbReference type="NCBI Taxonomy" id="1387982"/>
    <lineage>
        <taxon>Bacteria</taxon>
        <taxon>Bacillati</taxon>
        <taxon>Actinomycetota</taxon>
        <taxon>Actinomycetes</taxon>
        <taxon>Mycobacteriales</taxon>
        <taxon>Tomitella</taxon>
    </lineage>
</organism>
<feature type="compositionally biased region" description="Low complexity" evidence="1">
    <location>
        <begin position="197"/>
        <end position="238"/>
    </location>
</feature>
<comment type="caution">
    <text evidence="2">The sequence shown here is derived from an EMBL/GenBank/DDBJ whole genome shotgun (WGS) entry which is preliminary data.</text>
</comment>
<evidence type="ECO:0008006" key="4">
    <source>
        <dbReference type="Google" id="ProtNLM"/>
    </source>
</evidence>
<accession>A0ABP9CZH1</accession>
<dbReference type="Proteomes" id="UP001500839">
    <property type="component" value="Unassembled WGS sequence"/>
</dbReference>
<name>A0ABP9CZH1_9ACTN</name>
<evidence type="ECO:0000256" key="1">
    <source>
        <dbReference type="SAM" id="MobiDB-lite"/>
    </source>
</evidence>
<keyword evidence="3" id="KW-1185">Reference proteome</keyword>
<feature type="region of interest" description="Disordered" evidence="1">
    <location>
        <begin position="13"/>
        <end position="39"/>
    </location>
</feature>
<sequence length="278" mass="29673">MRRNEGCVACTVRADSADTDRNDGATSSHRKEHHMSNPIENVKTPLYAAVGAGDYALQAVADVAGKLRERAEERQSEWRTKSDEWQVRADETRERIQHLPDELPAQIDDLREKFTSEELRKVAEAYIQVATDLYNSLAERGEGAVDRLRKQPLVGENLDRAEAAVSDARELTEEALGTVAARTREVGERAAKLTGRASSGTVEAGAEAAATTEKAATAAAEKVESAGDAAASKATSAAKKTESAAKKAEPAKKTEPAKPAAAKKAPAKKAPGKNAQSK</sequence>
<evidence type="ECO:0000313" key="2">
    <source>
        <dbReference type="EMBL" id="GAA4820178.1"/>
    </source>
</evidence>
<reference evidence="3" key="1">
    <citation type="journal article" date="2019" name="Int. J. Syst. Evol. Microbiol.">
        <title>The Global Catalogue of Microorganisms (GCM) 10K type strain sequencing project: providing services to taxonomists for standard genome sequencing and annotation.</title>
        <authorList>
            <consortium name="The Broad Institute Genomics Platform"/>
            <consortium name="The Broad Institute Genome Sequencing Center for Infectious Disease"/>
            <person name="Wu L."/>
            <person name="Ma J."/>
        </authorList>
    </citation>
    <scope>NUCLEOTIDE SEQUENCE [LARGE SCALE GENOMIC DNA]</scope>
    <source>
        <strain evidence="3">JCM 18542</strain>
    </source>
</reference>
<feature type="compositionally biased region" description="Basic and acidic residues" evidence="1">
    <location>
        <begin position="239"/>
        <end position="256"/>
    </location>
</feature>
<feature type="region of interest" description="Disordered" evidence="1">
    <location>
        <begin position="187"/>
        <end position="278"/>
    </location>
</feature>
<gene>
    <name evidence="2" type="ORF">GCM10023353_29950</name>
</gene>
<protein>
    <recommendedName>
        <fullName evidence="4">Heparin binding hemagglutinin HbhA</fullName>
    </recommendedName>
</protein>
<dbReference type="EMBL" id="BAABKQ010000001">
    <property type="protein sequence ID" value="GAA4820178.1"/>
    <property type="molecule type" value="Genomic_DNA"/>
</dbReference>
<evidence type="ECO:0000313" key="3">
    <source>
        <dbReference type="Proteomes" id="UP001500839"/>
    </source>
</evidence>
<proteinExistence type="predicted"/>